<reference evidence="1 2" key="1">
    <citation type="journal article" date="2015" name="Genome Announc.">
        <title>Expanding the biotechnology potential of lactobacilli through comparative genomics of 213 strains and associated genera.</title>
        <authorList>
            <person name="Sun Z."/>
            <person name="Harris H.M."/>
            <person name="McCann A."/>
            <person name="Guo C."/>
            <person name="Argimon S."/>
            <person name="Zhang W."/>
            <person name="Yang X."/>
            <person name="Jeffery I.B."/>
            <person name="Cooney J.C."/>
            <person name="Kagawa T.F."/>
            <person name="Liu W."/>
            <person name="Song Y."/>
            <person name="Salvetti E."/>
            <person name="Wrobel A."/>
            <person name="Rasinkangas P."/>
            <person name="Parkhill J."/>
            <person name="Rea M.C."/>
            <person name="O'Sullivan O."/>
            <person name="Ritari J."/>
            <person name="Douillard F.P."/>
            <person name="Paul Ross R."/>
            <person name="Yang R."/>
            <person name="Briner A.E."/>
            <person name="Felis G.E."/>
            <person name="de Vos W.M."/>
            <person name="Barrangou R."/>
            <person name="Klaenhammer T.R."/>
            <person name="Caufield P.W."/>
            <person name="Cui Y."/>
            <person name="Zhang H."/>
            <person name="O'Toole P.W."/>
        </authorList>
    </citation>
    <scope>NUCLEOTIDE SEQUENCE [LARGE SCALE GENOMIC DNA]</scope>
    <source>
        <strain evidence="1 2">DSM 20410</strain>
    </source>
</reference>
<evidence type="ECO:0000313" key="1">
    <source>
        <dbReference type="EMBL" id="KRN46615.1"/>
    </source>
</evidence>
<proteinExistence type="predicted"/>
<dbReference type="RefSeq" id="WP_057745644.1">
    <property type="nucleotide sequence ID" value="NZ_BJLU01000002.1"/>
</dbReference>
<sequence>MNFVTVLNIIIAVIAGSVIFITRSIVWHRVLKVNRNPIPEMTLVTFLKKYHFDSKEHFDRDTLNEFLNDINDNDFNHVLDELTEQANIVLDPKASEIEQEKRYKQMVESFNIIKKRFKKSMTRGELFIFDLRRVAVLTLAVAMTMLFANFTWAQQDGGMLPYRGLCLILCGFTLICLGLCGLPYSLQ</sequence>
<organism evidence="1 2">
    <name type="scientific">Weissella viridescens</name>
    <name type="common">Lactobacillus viridescens</name>
    <dbReference type="NCBI Taxonomy" id="1629"/>
    <lineage>
        <taxon>Bacteria</taxon>
        <taxon>Bacillati</taxon>
        <taxon>Bacillota</taxon>
        <taxon>Bacilli</taxon>
        <taxon>Lactobacillales</taxon>
        <taxon>Lactobacillaceae</taxon>
        <taxon>Weissella</taxon>
    </lineage>
</organism>
<keyword evidence="2" id="KW-1185">Reference proteome</keyword>
<dbReference type="AlphaFoldDB" id="A0A0R2H9C0"/>
<comment type="caution">
    <text evidence="1">The sequence shown here is derived from an EMBL/GenBank/DDBJ whole genome shotgun (WGS) entry which is preliminary data.</text>
</comment>
<gene>
    <name evidence="1" type="ORF">IV50_GL000897</name>
</gene>
<dbReference type="EMBL" id="JQBM01000002">
    <property type="protein sequence ID" value="KRN46615.1"/>
    <property type="molecule type" value="Genomic_DNA"/>
</dbReference>
<dbReference type="PATRIC" id="fig|1629.5.peg.905"/>
<protein>
    <submittedName>
        <fullName evidence="1">Uncharacterized protein</fullName>
    </submittedName>
</protein>
<dbReference type="OrthoDB" id="9950595at2"/>
<name>A0A0R2H9C0_WEIVI</name>
<accession>A0A0R2H9C0</accession>
<dbReference type="Proteomes" id="UP000051992">
    <property type="component" value="Unassembled WGS sequence"/>
</dbReference>
<evidence type="ECO:0000313" key="2">
    <source>
        <dbReference type="Proteomes" id="UP000051992"/>
    </source>
</evidence>